<dbReference type="PANTHER" id="PTHR31637:SF0">
    <property type="entry name" value="2,3-BISPHOSPHOGLYCERATE-INDEPENDENT PHOSPHOGLYCERATE MUTASE"/>
    <property type="match status" value="1"/>
</dbReference>
<evidence type="ECO:0000256" key="3">
    <source>
        <dbReference type="ARBA" id="ARBA00004798"/>
    </source>
</evidence>
<feature type="binding site" evidence="9">
    <location>
        <position position="198"/>
    </location>
    <ligand>
        <name>substrate</name>
    </ligand>
</feature>
<dbReference type="GO" id="GO:0004619">
    <property type="term" value="F:phosphoglycerate mutase activity"/>
    <property type="evidence" value="ECO:0007669"/>
    <property type="project" value="UniProtKB-UniRule"/>
</dbReference>
<keyword evidence="6 9" id="KW-0324">Glycolysis</keyword>
<dbReference type="InterPro" id="IPR036646">
    <property type="entry name" value="PGAM_B_sf"/>
</dbReference>
<keyword evidence="5 9" id="KW-0479">Metal-binding</keyword>
<keyword evidence="8 9" id="KW-0413">Isomerase</keyword>
<evidence type="ECO:0000256" key="4">
    <source>
        <dbReference type="ARBA" id="ARBA00008819"/>
    </source>
</evidence>
<feature type="active site" description="Phosphoserine intermediate" evidence="9 11">
    <location>
        <position position="69"/>
    </location>
</feature>
<dbReference type="EMBL" id="PFBD01000017">
    <property type="protein sequence ID" value="PIR87188.1"/>
    <property type="molecule type" value="Genomic_DNA"/>
</dbReference>
<evidence type="ECO:0000256" key="6">
    <source>
        <dbReference type="ARBA" id="ARBA00023152"/>
    </source>
</evidence>
<dbReference type="InterPro" id="IPR011258">
    <property type="entry name" value="BPG-indep_PGM_N"/>
</dbReference>
<dbReference type="Gene3D" id="3.40.1450.10">
    <property type="entry name" value="BPG-independent phosphoglycerate mutase, domain B"/>
    <property type="match status" value="1"/>
</dbReference>
<dbReference type="UniPathway" id="UPA00109">
    <property type="reaction ID" value="UER00186"/>
</dbReference>
<dbReference type="Pfam" id="PF01676">
    <property type="entry name" value="Metalloenzyme"/>
    <property type="match status" value="1"/>
</dbReference>
<dbReference type="CDD" id="cd16010">
    <property type="entry name" value="iPGM"/>
    <property type="match status" value="1"/>
</dbReference>
<feature type="domain" description="BPG-independent PGAM N-terminal" evidence="14">
    <location>
        <begin position="89"/>
        <end position="300"/>
    </location>
</feature>
<comment type="caution">
    <text evidence="15">The sequence shown here is derived from an EMBL/GenBank/DDBJ whole genome shotgun (WGS) entry which is preliminary data.</text>
</comment>
<comment type="caution">
    <text evidence="9">Lacks conserved residue(s) required for the propagation of feature annotation.</text>
</comment>
<dbReference type="PANTHER" id="PTHR31637">
    <property type="entry name" value="2,3-BISPHOSPHOGLYCERATE-INDEPENDENT PHOSPHOGLYCERATE MUTASE"/>
    <property type="match status" value="1"/>
</dbReference>
<comment type="similarity">
    <text evidence="4 9">Belongs to the BPG-independent phosphoglycerate mutase family.</text>
</comment>
<feature type="binding site" evidence="9 12">
    <location>
        <position position="69"/>
    </location>
    <ligand>
        <name>Mn(2+)</name>
        <dbReference type="ChEBI" id="CHEBI:29035"/>
        <label>2</label>
    </ligand>
</feature>
<accession>A0A2H0ULA9</accession>
<dbReference type="GO" id="GO:0030145">
    <property type="term" value="F:manganese ion binding"/>
    <property type="evidence" value="ECO:0007669"/>
    <property type="project" value="UniProtKB-UniRule"/>
</dbReference>
<dbReference type="InterPro" id="IPR017850">
    <property type="entry name" value="Alkaline_phosphatase_core_sf"/>
</dbReference>
<comment type="pathway">
    <text evidence="3 9">Carbohydrate degradation; glycolysis; pyruvate from D-glyceraldehyde 3-phosphate: step 3/5.</text>
</comment>
<feature type="domain" description="Metalloenzyme" evidence="13">
    <location>
        <begin position="11"/>
        <end position="512"/>
    </location>
</feature>
<feature type="binding site" evidence="9 12">
    <location>
        <position position="19"/>
    </location>
    <ligand>
        <name>Mn(2+)</name>
        <dbReference type="ChEBI" id="CHEBI:29035"/>
        <label>2</label>
    </ligand>
</feature>
<dbReference type="NCBIfam" id="TIGR01307">
    <property type="entry name" value="pgm_bpd_ind"/>
    <property type="match status" value="1"/>
</dbReference>
<gene>
    <name evidence="9" type="primary">gpmI</name>
    <name evidence="15" type="ORF">COU11_01785</name>
</gene>
<dbReference type="Pfam" id="PF06415">
    <property type="entry name" value="iPGM_N"/>
    <property type="match status" value="1"/>
</dbReference>
<dbReference type="AlphaFoldDB" id="A0A2H0ULA9"/>
<comment type="cofactor">
    <cofactor evidence="9">
        <name>Mn(2+)</name>
        <dbReference type="ChEBI" id="CHEBI:29035"/>
    </cofactor>
    <text evidence="9">Binds 2 manganese ions per subunit.</text>
</comment>
<comment type="catalytic activity">
    <reaction evidence="1 9">
        <text>(2R)-2-phosphoglycerate = (2R)-3-phosphoglycerate</text>
        <dbReference type="Rhea" id="RHEA:15901"/>
        <dbReference type="ChEBI" id="CHEBI:58272"/>
        <dbReference type="ChEBI" id="CHEBI:58289"/>
        <dbReference type="EC" id="5.4.2.12"/>
    </reaction>
</comment>
<keyword evidence="7 9" id="KW-0464">Manganese</keyword>
<comment type="subunit">
    <text evidence="9">Monomer.</text>
</comment>
<comment type="function">
    <text evidence="2 9">Catalyzes the interconversion of 2-phosphoglycerate and 3-phosphoglycerate.</text>
</comment>
<feature type="binding site" evidence="9 12">
    <location>
        <position position="464"/>
    </location>
    <ligand>
        <name>Mn(2+)</name>
        <dbReference type="ChEBI" id="CHEBI:29035"/>
        <label>1</label>
    </ligand>
</feature>
<dbReference type="GO" id="GO:0006007">
    <property type="term" value="P:glucose catabolic process"/>
    <property type="evidence" value="ECO:0007669"/>
    <property type="project" value="InterPro"/>
</dbReference>
<evidence type="ECO:0000256" key="7">
    <source>
        <dbReference type="ARBA" id="ARBA00023211"/>
    </source>
</evidence>
<feature type="binding site" evidence="9">
    <location>
        <position position="192"/>
    </location>
    <ligand>
        <name>substrate</name>
    </ligand>
</feature>
<dbReference type="PIRSF" id="PIRSF001492">
    <property type="entry name" value="IPGAM"/>
    <property type="match status" value="1"/>
</dbReference>
<dbReference type="GO" id="GO:0006096">
    <property type="term" value="P:glycolytic process"/>
    <property type="evidence" value="ECO:0007669"/>
    <property type="project" value="UniProtKB-UniRule"/>
</dbReference>
<protein>
    <recommendedName>
        <fullName evidence="9 10">2,3-bisphosphoglycerate-independent phosphoglycerate mutase</fullName>
        <shortName evidence="9">BPG-independent PGAM</shortName>
        <shortName evidence="9">Phosphoglyceromutase</shortName>
        <shortName evidence="9">iPGM</shortName>
        <ecNumber evidence="9 10">5.4.2.12</ecNumber>
    </recommendedName>
</protein>
<dbReference type="InterPro" id="IPR006124">
    <property type="entry name" value="Metalloenzyme"/>
</dbReference>
<dbReference type="FunFam" id="3.40.1450.10:FF:000002">
    <property type="entry name" value="2,3-bisphosphoglycerate-independent phosphoglycerate mutase"/>
    <property type="match status" value="1"/>
</dbReference>
<feature type="binding site" evidence="9 12">
    <location>
        <position position="445"/>
    </location>
    <ligand>
        <name>Mn(2+)</name>
        <dbReference type="ChEBI" id="CHEBI:29035"/>
        <label>2</label>
    </ligand>
</feature>
<feature type="binding site" evidence="9 12">
    <location>
        <position position="408"/>
    </location>
    <ligand>
        <name>Mn(2+)</name>
        <dbReference type="ChEBI" id="CHEBI:29035"/>
        <label>1</label>
    </ligand>
</feature>
<dbReference type="Gene3D" id="3.40.720.10">
    <property type="entry name" value="Alkaline Phosphatase, subunit A"/>
    <property type="match status" value="1"/>
</dbReference>
<feature type="binding site" evidence="9 12">
    <location>
        <position position="446"/>
    </location>
    <ligand>
        <name>Mn(2+)</name>
        <dbReference type="ChEBI" id="CHEBI:29035"/>
        <label>2</label>
    </ligand>
</feature>
<evidence type="ECO:0000256" key="11">
    <source>
        <dbReference type="PIRSR" id="PIRSR001492-1"/>
    </source>
</evidence>
<proteinExistence type="inferred from homology"/>
<sequence length="529" mass="58328">MMTWYNTPMKKRVVLAILDGWGVGRQDPSNPIYTVKPRSLEYLRSRYPFGALQASGIAVGLPWGEVGNSEVGHLTIGAGKIIFQHYPRITLSIERGKFFKNEVFTAAFEHVKTNNSALNIAGLLTAGHIHASFDHLQALLEYAAQQGVGQINLHLFADGKDSPPQSVSKLLEKLKKVTDHLGVGVLASISGRHFSLDRDSHWDRTQAAYEVMTGRVPTSPEKLETIIASTYEQGKNDQEIPPTLLLGKTSAIKDGDALIFIDFREDSIRQIAEAFIDKEFKAFPIQKFSNLHIVTMTEYTAAFQVPVAFPSEEVTHPLGRVLSDAGKQQLLLAETEKYAHVTYFFNGFQDDPFPGQESALLPSNNVESHAERPEMRARELADKVLETLQAGQKDFIVVNFANADMVAHTGNFDAAAQAVRTIDTELGRVIKYCEEQDVALVITADHGNVEVMRDPITGEMDTSHDPSPVPIYICAKQMLRTKPNTNPDQSEGGAIGILSDVAPSILELFDLPKPPEMSGQSLLPVLRVD</sequence>
<dbReference type="SUPFAM" id="SSF53649">
    <property type="entry name" value="Alkaline phosphatase-like"/>
    <property type="match status" value="1"/>
</dbReference>
<evidence type="ECO:0000313" key="15">
    <source>
        <dbReference type="EMBL" id="PIR87188.1"/>
    </source>
</evidence>
<dbReference type="Proteomes" id="UP000229526">
    <property type="component" value="Unassembled WGS sequence"/>
</dbReference>
<evidence type="ECO:0000256" key="10">
    <source>
        <dbReference type="NCBIfam" id="TIGR01307"/>
    </source>
</evidence>
<reference evidence="16" key="1">
    <citation type="submission" date="2017-09" db="EMBL/GenBank/DDBJ databases">
        <title>Depth-based differentiation of microbial function through sediment-hosted aquifers and enrichment of novel symbionts in the deep terrestrial subsurface.</title>
        <authorList>
            <person name="Probst A.J."/>
            <person name="Ladd B."/>
            <person name="Jarett J.K."/>
            <person name="Geller-Mcgrath D.E."/>
            <person name="Sieber C.M.K."/>
            <person name="Emerson J.B."/>
            <person name="Anantharaman K."/>
            <person name="Thomas B.C."/>
            <person name="Malmstrom R."/>
            <person name="Stieglmeier M."/>
            <person name="Klingl A."/>
            <person name="Woyke T."/>
            <person name="Ryan C.M."/>
            <person name="Banfield J.F."/>
        </authorList>
    </citation>
    <scope>NUCLEOTIDE SEQUENCE [LARGE SCALE GENOMIC DNA]</scope>
</reference>
<dbReference type="HAMAP" id="MF_01038">
    <property type="entry name" value="GpmI"/>
    <property type="match status" value="1"/>
</dbReference>
<feature type="binding site" evidence="9">
    <location>
        <position position="130"/>
    </location>
    <ligand>
        <name>substrate</name>
    </ligand>
</feature>
<evidence type="ECO:0000256" key="8">
    <source>
        <dbReference type="ARBA" id="ARBA00023235"/>
    </source>
</evidence>
<evidence type="ECO:0000259" key="13">
    <source>
        <dbReference type="Pfam" id="PF01676"/>
    </source>
</evidence>
<feature type="binding site" evidence="9 12">
    <location>
        <position position="404"/>
    </location>
    <ligand>
        <name>Mn(2+)</name>
        <dbReference type="ChEBI" id="CHEBI:29035"/>
        <label>1</label>
    </ligand>
</feature>
<evidence type="ECO:0000259" key="14">
    <source>
        <dbReference type="Pfam" id="PF06415"/>
    </source>
</evidence>
<evidence type="ECO:0000256" key="1">
    <source>
        <dbReference type="ARBA" id="ARBA00000370"/>
    </source>
</evidence>
<dbReference type="SUPFAM" id="SSF64158">
    <property type="entry name" value="2,3-Bisphosphoglycerate-independent phosphoglycerate mutase, substrate-binding domain"/>
    <property type="match status" value="1"/>
</dbReference>
<feature type="binding site" evidence="9">
    <location>
        <position position="337"/>
    </location>
    <ligand>
        <name>substrate</name>
    </ligand>
</feature>
<organism evidence="15 16">
    <name type="scientific">Candidatus Harrisonbacteria bacterium CG10_big_fil_rev_8_21_14_0_10_49_15</name>
    <dbReference type="NCBI Taxonomy" id="1974587"/>
    <lineage>
        <taxon>Bacteria</taxon>
        <taxon>Candidatus Harrisoniibacteriota</taxon>
    </lineage>
</organism>
<name>A0A2H0ULA9_9BACT</name>
<evidence type="ECO:0000256" key="9">
    <source>
        <dbReference type="HAMAP-Rule" id="MF_01038"/>
    </source>
</evidence>
<dbReference type="GO" id="GO:0005737">
    <property type="term" value="C:cytoplasm"/>
    <property type="evidence" value="ECO:0007669"/>
    <property type="project" value="InterPro"/>
</dbReference>
<evidence type="ECO:0000256" key="12">
    <source>
        <dbReference type="PIRSR" id="PIRSR001492-3"/>
    </source>
</evidence>
<evidence type="ECO:0000256" key="5">
    <source>
        <dbReference type="ARBA" id="ARBA00022723"/>
    </source>
</evidence>
<evidence type="ECO:0000313" key="16">
    <source>
        <dbReference type="Proteomes" id="UP000229526"/>
    </source>
</evidence>
<evidence type="ECO:0000256" key="2">
    <source>
        <dbReference type="ARBA" id="ARBA00002315"/>
    </source>
</evidence>
<dbReference type="InterPro" id="IPR005995">
    <property type="entry name" value="Pgm_bpd_ind"/>
</dbReference>
<dbReference type="EC" id="5.4.2.12" evidence="9 10"/>